<dbReference type="AlphaFoldDB" id="A0A7T8BC78"/>
<dbReference type="Proteomes" id="UP000595917">
    <property type="component" value="Chromosome"/>
</dbReference>
<gene>
    <name evidence="2" type="ORF">JFL75_08100</name>
</gene>
<protein>
    <recommendedName>
        <fullName evidence="1">NAD glycohydrolase translocation F5/8 type C domain-containing protein</fullName>
    </recommendedName>
</protein>
<reference evidence="2" key="1">
    <citation type="submission" date="2021-01" db="EMBL/GenBank/DDBJ databases">
        <title>Description of Breznakiella homolactica.</title>
        <authorList>
            <person name="Song Y."/>
            <person name="Brune A."/>
        </authorList>
    </citation>
    <scope>NUCLEOTIDE SEQUENCE</scope>
    <source>
        <strain evidence="2">RmG30</strain>
    </source>
</reference>
<evidence type="ECO:0000313" key="2">
    <source>
        <dbReference type="EMBL" id="QQO10865.1"/>
    </source>
</evidence>
<sequence>MPGEKNGIWYYFLNECTAAATSELTEGETTYSAGNILNTNILTPWVEGVSGNGTGERIRIEYNHDLLFGLYSLEILNGYADYSKPYLYGYNNRIKKIRVYNIGYDEYRDFEIEDTPQYQSLVLGFENKSKIIEIEILEVYLGSRWNDTCINAIIPTGF</sequence>
<dbReference type="RefSeq" id="WP_215628170.1">
    <property type="nucleotide sequence ID" value="NZ_CP067089.2"/>
</dbReference>
<dbReference type="Pfam" id="PF25302">
    <property type="entry name" value="NADase_transloc"/>
    <property type="match status" value="1"/>
</dbReference>
<dbReference type="EMBL" id="CP067089">
    <property type="protein sequence ID" value="QQO10865.1"/>
    <property type="molecule type" value="Genomic_DNA"/>
</dbReference>
<name>A0A7T8BC78_9SPIR</name>
<dbReference type="NCBIfam" id="NF047619">
    <property type="entry name" value="NADase_discoid"/>
    <property type="match status" value="1"/>
</dbReference>
<proteinExistence type="predicted"/>
<dbReference type="InterPro" id="IPR057561">
    <property type="entry name" value="NADase_transloc"/>
</dbReference>
<accession>A0A7T8BC78</accession>
<dbReference type="KEGG" id="bhc:JFL75_08100"/>
<evidence type="ECO:0000313" key="3">
    <source>
        <dbReference type="Proteomes" id="UP000595917"/>
    </source>
</evidence>
<feature type="domain" description="NAD glycohydrolase translocation F5/8 type C" evidence="1">
    <location>
        <begin position="17"/>
        <end position="153"/>
    </location>
</feature>
<keyword evidence="3" id="KW-1185">Reference proteome</keyword>
<evidence type="ECO:0000259" key="1">
    <source>
        <dbReference type="Pfam" id="PF25302"/>
    </source>
</evidence>
<organism evidence="2 3">
    <name type="scientific">Breznakiella homolactica</name>
    <dbReference type="NCBI Taxonomy" id="2798577"/>
    <lineage>
        <taxon>Bacteria</taxon>
        <taxon>Pseudomonadati</taxon>
        <taxon>Spirochaetota</taxon>
        <taxon>Spirochaetia</taxon>
        <taxon>Spirochaetales</taxon>
        <taxon>Breznakiellaceae</taxon>
        <taxon>Breznakiella</taxon>
    </lineage>
</organism>